<proteinExistence type="predicted"/>
<dbReference type="AlphaFoldDB" id="A0A512BGC8"/>
<name>A0A512BGC8_9BACT</name>
<dbReference type="EMBL" id="BJYT01000015">
    <property type="protein sequence ID" value="GEO11021.1"/>
    <property type="molecule type" value="Genomic_DNA"/>
</dbReference>
<keyword evidence="2" id="KW-1185">Reference proteome</keyword>
<accession>A0A512BGC8</accession>
<dbReference type="OrthoDB" id="9813021at2"/>
<sequence>MLAVAKEPQIQKAVVPVKTERASPQTDYKVISVAHFYNEPDEQTRRKAFINYWNNSYASIRPLDETDGFIYVVFKNHLGQTTKGWLRKKDLKRVKGAYENTKE</sequence>
<protein>
    <submittedName>
        <fullName evidence="1">Uncharacterized protein</fullName>
    </submittedName>
</protein>
<dbReference type="Proteomes" id="UP000321513">
    <property type="component" value="Unassembled WGS sequence"/>
</dbReference>
<evidence type="ECO:0000313" key="2">
    <source>
        <dbReference type="Proteomes" id="UP000321513"/>
    </source>
</evidence>
<comment type="caution">
    <text evidence="1">The sequence shown here is derived from an EMBL/GenBank/DDBJ whole genome shotgun (WGS) entry which is preliminary data.</text>
</comment>
<dbReference type="RefSeq" id="WP_147205132.1">
    <property type="nucleotide sequence ID" value="NZ_BJYT01000015.1"/>
</dbReference>
<reference evidence="1 2" key="1">
    <citation type="submission" date="2019-07" db="EMBL/GenBank/DDBJ databases">
        <title>Whole genome shotgun sequence of Segetibacter aerophilus NBRC 106135.</title>
        <authorList>
            <person name="Hosoyama A."/>
            <person name="Uohara A."/>
            <person name="Ohji S."/>
            <person name="Ichikawa N."/>
        </authorList>
    </citation>
    <scope>NUCLEOTIDE SEQUENCE [LARGE SCALE GENOMIC DNA]</scope>
    <source>
        <strain evidence="1 2">NBRC 106135</strain>
    </source>
</reference>
<organism evidence="1 2">
    <name type="scientific">Segetibacter aerophilus</name>
    <dbReference type="NCBI Taxonomy" id="670293"/>
    <lineage>
        <taxon>Bacteria</taxon>
        <taxon>Pseudomonadati</taxon>
        <taxon>Bacteroidota</taxon>
        <taxon>Chitinophagia</taxon>
        <taxon>Chitinophagales</taxon>
        <taxon>Chitinophagaceae</taxon>
        <taxon>Segetibacter</taxon>
    </lineage>
</organism>
<evidence type="ECO:0000313" key="1">
    <source>
        <dbReference type="EMBL" id="GEO11021.1"/>
    </source>
</evidence>
<gene>
    <name evidence="1" type="ORF">SAE01_35170</name>
</gene>